<keyword evidence="6" id="KW-1185">Reference proteome</keyword>
<reference evidence="5 6" key="1">
    <citation type="journal article" date="2018" name="Science">
        <title>The opium poppy genome and morphinan production.</title>
        <authorList>
            <person name="Guo L."/>
            <person name="Winzer T."/>
            <person name="Yang X."/>
            <person name="Li Y."/>
            <person name="Ning Z."/>
            <person name="He Z."/>
            <person name="Teodor R."/>
            <person name="Lu Y."/>
            <person name="Bowser T.A."/>
            <person name="Graham I.A."/>
            <person name="Ye K."/>
        </authorList>
    </citation>
    <scope>NUCLEOTIDE SEQUENCE [LARGE SCALE GENOMIC DNA]</scope>
    <source>
        <strain evidence="6">cv. HN1</strain>
        <tissue evidence="5">Leaves</tissue>
    </source>
</reference>
<evidence type="ECO:0000313" key="6">
    <source>
        <dbReference type="Proteomes" id="UP000316621"/>
    </source>
</evidence>
<evidence type="ECO:0000259" key="4">
    <source>
        <dbReference type="PROSITE" id="PS50888"/>
    </source>
</evidence>
<dbReference type="OMA" id="LVTDIFM"/>
<dbReference type="InterPro" id="IPR044278">
    <property type="entry name" value="BHLH95-like"/>
</dbReference>
<organism evidence="5 6">
    <name type="scientific">Papaver somniferum</name>
    <name type="common">Opium poppy</name>
    <dbReference type="NCBI Taxonomy" id="3469"/>
    <lineage>
        <taxon>Eukaryota</taxon>
        <taxon>Viridiplantae</taxon>
        <taxon>Streptophyta</taxon>
        <taxon>Embryophyta</taxon>
        <taxon>Tracheophyta</taxon>
        <taxon>Spermatophyta</taxon>
        <taxon>Magnoliopsida</taxon>
        <taxon>Ranunculales</taxon>
        <taxon>Papaveraceae</taxon>
        <taxon>Papaveroideae</taxon>
        <taxon>Papaver</taxon>
    </lineage>
</organism>
<dbReference type="GO" id="GO:0009960">
    <property type="term" value="P:endosperm development"/>
    <property type="evidence" value="ECO:0007669"/>
    <property type="project" value="InterPro"/>
</dbReference>
<evidence type="ECO:0000256" key="2">
    <source>
        <dbReference type="ARBA" id="ARBA00023163"/>
    </source>
</evidence>
<feature type="domain" description="BHLH" evidence="4">
    <location>
        <begin position="89"/>
        <end position="139"/>
    </location>
</feature>
<dbReference type="PANTHER" id="PTHR46772">
    <property type="entry name" value="BHLH DOMAIN-CONTAINING PROTEIN"/>
    <property type="match status" value="1"/>
</dbReference>
<evidence type="ECO:0000256" key="3">
    <source>
        <dbReference type="SAM" id="Coils"/>
    </source>
</evidence>
<keyword evidence="1" id="KW-0805">Transcription regulation</keyword>
<dbReference type="PROSITE" id="PS50888">
    <property type="entry name" value="BHLH"/>
    <property type="match status" value="1"/>
</dbReference>
<proteinExistence type="predicted"/>
<dbReference type="AlphaFoldDB" id="A0A4Y7J2Z7"/>
<protein>
    <recommendedName>
        <fullName evidence="4">BHLH domain-containing protein</fullName>
    </recommendedName>
</protein>
<dbReference type="Gene3D" id="4.10.280.10">
    <property type="entry name" value="Helix-loop-helix DNA-binding domain"/>
    <property type="match status" value="1"/>
</dbReference>
<evidence type="ECO:0000256" key="1">
    <source>
        <dbReference type="ARBA" id="ARBA00023015"/>
    </source>
</evidence>
<gene>
    <name evidence="5" type="ORF">C5167_014367</name>
</gene>
<feature type="coiled-coil region" evidence="3">
    <location>
        <begin position="129"/>
        <end position="163"/>
    </location>
</feature>
<name>A0A4Y7J2Z7_PAPSO</name>
<accession>A0A4Y7J2Z7</accession>
<sequence>MDKRREEEEDTKELFKNIMEGYSDKVIPFLSDLITDNNDKNITDGNASADQMVETCFSIKKKGSTKRVKAEVSHQSLVPMEIIQKKSRRDLIQPHLSEKERRIKMAEKYSVLRSLLANLKYKRSQTVIIEEAVKCIKNLEEEFEKLEESKKKKRKELSKTTNSFRNSIVDVTVSGQAAFFGIQVEINNSAEEPFLFSRVMKVFEYYETEILTTTITTRNELKMKIIRLS</sequence>
<dbReference type="GO" id="GO:0003700">
    <property type="term" value="F:DNA-binding transcription factor activity"/>
    <property type="evidence" value="ECO:0007669"/>
    <property type="project" value="InterPro"/>
</dbReference>
<dbReference type="PANTHER" id="PTHR46772:SF6">
    <property type="entry name" value="BHLH DOMAIN-CONTAINING PROTEIN"/>
    <property type="match status" value="1"/>
</dbReference>
<dbReference type="EMBL" id="CM010717">
    <property type="protein sequence ID" value="RZC55504.1"/>
    <property type="molecule type" value="Genomic_DNA"/>
</dbReference>
<dbReference type="Gramene" id="RZC55504">
    <property type="protein sequence ID" value="RZC55504"/>
    <property type="gene ID" value="C5167_014367"/>
</dbReference>
<evidence type="ECO:0000313" key="5">
    <source>
        <dbReference type="EMBL" id="RZC55504.1"/>
    </source>
</evidence>
<dbReference type="GO" id="GO:0046983">
    <property type="term" value="F:protein dimerization activity"/>
    <property type="evidence" value="ECO:0007669"/>
    <property type="project" value="InterPro"/>
</dbReference>
<keyword evidence="2" id="KW-0804">Transcription</keyword>
<feature type="non-terminal residue" evidence="5">
    <location>
        <position position="229"/>
    </location>
</feature>
<dbReference type="Pfam" id="PF00010">
    <property type="entry name" value="HLH"/>
    <property type="match status" value="1"/>
</dbReference>
<dbReference type="InterPro" id="IPR011598">
    <property type="entry name" value="bHLH_dom"/>
</dbReference>
<keyword evidence="3" id="KW-0175">Coiled coil</keyword>
<dbReference type="Proteomes" id="UP000316621">
    <property type="component" value="Chromosome 3"/>
</dbReference>
<dbReference type="InterPro" id="IPR036638">
    <property type="entry name" value="HLH_DNA-bd_sf"/>
</dbReference>
<dbReference type="SUPFAM" id="SSF47459">
    <property type="entry name" value="HLH, helix-loop-helix DNA-binding domain"/>
    <property type="match status" value="1"/>
</dbReference>